<gene>
    <name evidence="6" type="ORF">HH303_11200</name>
</gene>
<accession>A0A7Y0E0L3</accession>
<dbReference type="InterPro" id="IPR012827">
    <property type="entry name" value="Hemerythrin_metal-bd"/>
</dbReference>
<dbReference type="CDD" id="cd12107">
    <property type="entry name" value="Hemerythrin"/>
    <property type="match status" value="1"/>
</dbReference>
<sequence length="135" mass="15504">MGYFLPTAFQLGIQEVDDQHHALVDLTNVCADLIEAGQEKDACPPLKKFIHLLEDHFHKEEAMMERMGYPGLDWHREHHADALRVTQKVFDTCRANEQITAGDIADLFNNVIMDIVRADLKFAEYLEGRGDLRRP</sequence>
<comment type="similarity">
    <text evidence="1">Belongs to the hemerythrin family.</text>
</comment>
<evidence type="ECO:0000313" key="7">
    <source>
        <dbReference type="Proteomes" id="UP000539372"/>
    </source>
</evidence>
<dbReference type="Proteomes" id="UP000539372">
    <property type="component" value="Unassembled WGS sequence"/>
</dbReference>
<keyword evidence="3" id="KW-0479">Metal-binding</keyword>
<dbReference type="PANTHER" id="PTHR37164:SF1">
    <property type="entry name" value="BACTERIOHEMERYTHRIN"/>
    <property type="match status" value="1"/>
</dbReference>
<evidence type="ECO:0000256" key="3">
    <source>
        <dbReference type="ARBA" id="ARBA00022723"/>
    </source>
</evidence>
<evidence type="ECO:0000256" key="2">
    <source>
        <dbReference type="ARBA" id="ARBA00022621"/>
    </source>
</evidence>
<name>A0A7Y0E0L3_9PROT</name>
<evidence type="ECO:0000313" key="6">
    <source>
        <dbReference type="EMBL" id="NMM45047.1"/>
    </source>
</evidence>
<dbReference type="InterPro" id="IPR012312">
    <property type="entry name" value="Hemerythrin-like"/>
</dbReference>
<feature type="domain" description="Hemerythrin-like" evidence="5">
    <location>
        <begin position="12"/>
        <end position="94"/>
    </location>
</feature>
<organism evidence="6 7">
    <name type="scientific">Pacificispira spongiicola</name>
    <dbReference type="NCBI Taxonomy" id="2729598"/>
    <lineage>
        <taxon>Bacteria</taxon>
        <taxon>Pseudomonadati</taxon>
        <taxon>Pseudomonadota</taxon>
        <taxon>Alphaproteobacteria</taxon>
        <taxon>Rhodospirillales</taxon>
        <taxon>Rhodospirillaceae</taxon>
        <taxon>Pacificispira</taxon>
    </lineage>
</organism>
<dbReference type="InterPro" id="IPR050669">
    <property type="entry name" value="Hemerythrin"/>
</dbReference>
<dbReference type="PROSITE" id="PS00550">
    <property type="entry name" value="HEMERYTHRINS"/>
    <property type="match status" value="1"/>
</dbReference>
<dbReference type="Pfam" id="PF01814">
    <property type="entry name" value="Hemerythrin"/>
    <property type="match status" value="1"/>
</dbReference>
<evidence type="ECO:0000259" key="5">
    <source>
        <dbReference type="Pfam" id="PF01814"/>
    </source>
</evidence>
<keyword evidence="7" id="KW-1185">Reference proteome</keyword>
<evidence type="ECO:0000256" key="1">
    <source>
        <dbReference type="ARBA" id="ARBA00010587"/>
    </source>
</evidence>
<dbReference type="GO" id="GO:0005344">
    <property type="term" value="F:oxygen carrier activity"/>
    <property type="evidence" value="ECO:0007669"/>
    <property type="project" value="UniProtKB-KW"/>
</dbReference>
<keyword evidence="2" id="KW-0561">Oxygen transport</keyword>
<dbReference type="NCBIfam" id="TIGR02481">
    <property type="entry name" value="hemeryth_dom"/>
    <property type="match status" value="1"/>
</dbReference>
<dbReference type="GO" id="GO:0046872">
    <property type="term" value="F:metal ion binding"/>
    <property type="evidence" value="ECO:0007669"/>
    <property type="project" value="UniProtKB-KW"/>
</dbReference>
<dbReference type="PANTHER" id="PTHR37164">
    <property type="entry name" value="BACTERIOHEMERYTHRIN"/>
    <property type="match status" value="1"/>
</dbReference>
<dbReference type="SUPFAM" id="SSF47188">
    <property type="entry name" value="Hemerythrin-like"/>
    <property type="match status" value="1"/>
</dbReference>
<keyword evidence="2" id="KW-0813">Transport</keyword>
<dbReference type="AlphaFoldDB" id="A0A7Y0E0L3"/>
<protein>
    <submittedName>
        <fullName evidence="6">Hemerythrin family protein</fullName>
    </submittedName>
</protein>
<comment type="caution">
    <text evidence="6">The sequence shown here is derived from an EMBL/GenBank/DDBJ whole genome shotgun (WGS) entry which is preliminary data.</text>
</comment>
<dbReference type="RefSeq" id="WP_169625423.1">
    <property type="nucleotide sequence ID" value="NZ_JABBNT010000003.1"/>
</dbReference>
<dbReference type="InterPro" id="IPR035938">
    <property type="entry name" value="Hemerythrin-like_sf"/>
</dbReference>
<dbReference type="EMBL" id="JABBNT010000003">
    <property type="protein sequence ID" value="NMM45047.1"/>
    <property type="molecule type" value="Genomic_DNA"/>
</dbReference>
<keyword evidence="4" id="KW-0408">Iron</keyword>
<reference evidence="6 7" key="1">
    <citation type="submission" date="2020-04" db="EMBL/GenBank/DDBJ databases">
        <title>Rhodospirillaceae bacterium KN72 isolated from deep sea.</title>
        <authorList>
            <person name="Zhang D.-C."/>
        </authorList>
    </citation>
    <scope>NUCLEOTIDE SEQUENCE [LARGE SCALE GENOMIC DNA]</scope>
    <source>
        <strain evidence="6 7">KN72</strain>
    </source>
</reference>
<evidence type="ECO:0000256" key="4">
    <source>
        <dbReference type="ARBA" id="ARBA00023004"/>
    </source>
</evidence>
<dbReference type="Gene3D" id="1.20.120.50">
    <property type="entry name" value="Hemerythrin-like"/>
    <property type="match status" value="1"/>
</dbReference>
<dbReference type="InterPro" id="IPR016131">
    <property type="entry name" value="Haemerythrin_Fe_BS"/>
</dbReference>
<proteinExistence type="inferred from homology"/>